<feature type="compositionally biased region" description="Polar residues" evidence="1">
    <location>
        <begin position="120"/>
        <end position="134"/>
    </location>
</feature>
<feature type="region of interest" description="Disordered" evidence="1">
    <location>
        <begin position="119"/>
        <end position="156"/>
    </location>
</feature>
<protein>
    <submittedName>
        <fullName evidence="2">Uncharacterized protein</fullName>
    </submittedName>
</protein>
<evidence type="ECO:0000313" key="3">
    <source>
        <dbReference type="Proteomes" id="UP001149163"/>
    </source>
</evidence>
<reference evidence="2" key="1">
    <citation type="submission" date="2022-11" db="EMBL/GenBank/DDBJ databases">
        <authorList>
            <person name="Petersen C."/>
        </authorList>
    </citation>
    <scope>NUCLEOTIDE SEQUENCE</scope>
    <source>
        <strain evidence="2">IBT 26290</strain>
    </source>
</reference>
<name>A0A9W9HPM0_9EURO</name>
<dbReference type="RefSeq" id="XP_056538870.1">
    <property type="nucleotide sequence ID" value="XM_056691164.1"/>
</dbReference>
<dbReference type="Proteomes" id="UP001149163">
    <property type="component" value="Unassembled WGS sequence"/>
</dbReference>
<sequence length="252" mass="26751">MISDGHLGILGLGHIGRPPCDASDPRISRVLASSGRQPAKLSFWGSMGPNILSGVEAEQRHLDSGLPGTSSVPLGLLRPRLRRIGCSPVDRKHEYYTLAPAIAVVVFAGWPRAGLMQCQPPEQTTPQVDSSTWTAHPDGDDLGNPNNHSPIAGPLSFQLSRGMPSAGCKAALSMHLSVASCQARTACAGSKDPTNANCQEPAPIIHGSWLIGSWPIARYPLPSETTRRLVLLAPANPDQQTVLDVFLLPSIN</sequence>
<proteinExistence type="predicted"/>
<gene>
    <name evidence="2" type="ORF">N7482_009040</name>
</gene>
<comment type="caution">
    <text evidence="2">The sequence shown here is derived from an EMBL/GenBank/DDBJ whole genome shotgun (WGS) entry which is preliminary data.</text>
</comment>
<evidence type="ECO:0000313" key="2">
    <source>
        <dbReference type="EMBL" id="KAJ5152562.1"/>
    </source>
</evidence>
<reference evidence="2" key="2">
    <citation type="journal article" date="2023" name="IMA Fungus">
        <title>Comparative genomic study of the Penicillium genus elucidates a diverse pangenome and 15 lateral gene transfer events.</title>
        <authorList>
            <person name="Petersen C."/>
            <person name="Sorensen T."/>
            <person name="Nielsen M.R."/>
            <person name="Sondergaard T.E."/>
            <person name="Sorensen J.L."/>
            <person name="Fitzpatrick D.A."/>
            <person name="Frisvad J.C."/>
            <person name="Nielsen K.L."/>
        </authorList>
    </citation>
    <scope>NUCLEOTIDE SEQUENCE</scope>
    <source>
        <strain evidence="2">IBT 26290</strain>
    </source>
</reference>
<evidence type="ECO:0000256" key="1">
    <source>
        <dbReference type="SAM" id="MobiDB-lite"/>
    </source>
</evidence>
<accession>A0A9W9HPM0</accession>
<keyword evidence="3" id="KW-1185">Reference proteome</keyword>
<dbReference type="EMBL" id="JAPQKN010000007">
    <property type="protein sequence ID" value="KAJ5152562.1"/>
    <property type="molecule type" value="Genomic_DNA"/>
</dbReference>
<dbReference type="AlphaFoldDB" id="A0A9W9HPM0"/>
<dbReference type="GeneID" id="81430340"/>
<organism evidence="2 3">
    <name type="scientific">Penicillium canariense</name>
    <dbReference type="NCBI Taxonomy" id="189055"/>
    <lineage>
        <taxon>Eukaryota</taxon>
        <taxon>Fungi</taxon>
        <taxon>Dikarya</taxon>
        <taxon>Ascomycota</taxon>
        <taxon>Pezizomycotina</taxon>
        <taxon>Eurotiomycetes</taxon>
        <taxon>Eurotiomycetidae</taxon>
        <taxon>Eurotiales</taxon>
        <taxon>Aspergillaceae</taxon>
        <taxon>Penicillium</taxon>
    </lineage>
</organism>